<comment type="caution">
    <text evidence="2">The sequence shown here is derived from an EMBL/GenBank/DDBJ whole genome shotgun (WGS) entry which is preliminary data.</text>
</comment>
<dbReference type="Proteomes" id="UP000230790">
    <property type="component" value="Unassembled WGS sequence"/>
</dbReference>
<dbReference type="EMBL" id="PGTN01000069">
    <property type="protein sequence ID" value="PJF47078.1"/>
    <property type="molecule type" value="Genomic_DNA"/>
</dbReference>
<accession>A0A2M8QBA1</accession>
<evidence type="ECO:0000313" key="3">
    <source>
        <dbReference type="Proteomes" id="UP000230790"/>
    </source>
</evidence>
<evidence type="ECO:0000256" key="1">
    <source>
        <dbReference type="SAM" id="MobiDB-lite"/>
    </source>
</evidence>
<reference evidence="2 3" key="1">
    <citation type="submission" date="2017-11" db="EMBL/GenBank/DDBJ databases">
        <title>Evolution of Phototrophy in the Chloroflexi Phylum Driven by Horizontal Gene Transfer.</title>
        <authorList>
            <person name="Ward L.M."/>
            <person name="Hemp J."/>
            <person name="Shih P.M."/>
            <person name="Mcglynn S.E."/>
            <person name="Fischer W."/>
        </authorList>
    </citation>
    <scope>NUCLEOTIDE SEQUENCE [LARGE SCALE GENOMIC DNA]</scope>
    <source>
        <strain evidence="2">JP3_7</strain>
    </source>
</reference>
<gene>
    <name evidence="2" type="ORF">CUN48_10495</name>
</gene>
<dbReference type="AlphaFoldDB" id="A0A2M8QBA1"/>
<evidence type="ECO:0000313" key="2">
    <source>
        <dbReference type="EMBL" id="PJF47078.1"/>
    </source>
</evidence>
<proteinExistence type="predicted"/>
<organism evidence="2 3">
    <name type="scientific">Candidatus Thermofonsia Clade 3 bacterium</name>
    <dbReference type="NCBI Taxonomy" id="2364212"/>
    <lineage>
        <taxon>Bacteria</taxon>
        <taxon>Bacillati</taxon>
        <taxon>Chloroflexota</taxon>
        <taxon>Candidatus Thermofontia</taxon>
        <taxon>Candidatus Thermofonsia Clade 3</taxon>
    </lineage>
</organism>
<sequence length="96" mass="10106">MSRALRQRRLCVHPSAAGKPCDRHKRCATAASLSVSALSGKTHHPRASGVDDANAGDVGTVNAAIGDRQPVEQRAFSVLKQPPGANCQTIAAPPWR</sequence>
<protein>
    <submittedName>
        <fullName evidence="2">Uncharacterized protein</fullName>
    </submittedName>
</protein>
<name>A0A2M8QBA1_9CHLR</name>
<feature type="region of interest" description="Disordered" evidence="1">
    <location>
        <begin position="36"/>
        <end position="55"/>
    </location>
</feature>